<organism evidence="2 3">
    <name type="scientific">Sphingobacterium mizutaii</name>
    <dbReference type="NCBI Taxonomy" id="1010"/>
    <lineage>
        <taxon>Bacteria</taxon>
        <taxon>Pseudomonadati</taxon>
        <taxon>Bacteroidota</taxon>
        <taxon>Sphingobacteriia</taxon>
        <taxon>Sphingobacteriales</taxon>
        <taxon>Sphingobacteriaceae</taxon>
        <taxon>Sphingobacterium</taxon>
    </lineage>
</organism>
<evidence type="ECO:0000259" key="1">
    <source>
        <dbReference type="SMART" id="SM00507"/>
    </source>
</evidence>
<dbReference type="InterPro" id="IPR003615">
    <property type="entry name" value="HNH_nuc"/>
</dbReference>
<dbReference type="Gene3D" id="1.10.30.50">
    <property type="match status" value="1"/>
</dbReference>
<dbReference type="RefSeq" id="WP_093100928.1">
    <property type="nucleotide sequence ID" value="NZ_FNGK01000009.1"/>
</dbReference>
<dbReference type="EMBL" id="LT906468">
    <property type="protein sequence ID" value="SNV38053.1"/>
    <property type="molecule type" value="Genomic_DNA"/>
</dbReference>
<evidence type="ECO:0000313" key="2">
    <source>
        <dbReference type="EMBL" id="SNV38053.1"/>
    </source>
</evidence>
<dbReference type="GO" id="GO:0004519">
    <property type="term" value="F:endonuclease activity"/>
    <property type="evidence" value="ECO:0007669"/>
    <property type="project" value="InterPro"/>
</dbReference>
<dbReference type="SMART" id="SM00507">
    <property type="entry name" value="HNHc"/>
    <property type="match status" value="1"/>
</dbReference>
<gene>
    <name evidence="2" type="ORF">SAMEA4412673_00272</name>
</gene>
<reference evidence="2 3" key="1">
    <citation type="submission" date="2017-06" db="EMBL/GenBank/DDBJ databases">
        <authorList>
            <consortium name="Pathogen Informatics"/>
        </authorList>
    </citation>
    <scope>NUCLEOTIDE SEQUENCE [LARGE SCALE GENOMIC DNA]</scope>
    <source>
        <strain evidence="2 3">NCTC12149</strain>
    </source>
</reference>
<dbReference type="InterPro" id="IPR002711">
    <property type="entry name" value="HNH"/>
</dbReference>
<dbReference type="AlphaFoldDB" id="A0AAJ4X8G2"/>
<feature type="domain" description="HNH nuclease" evidence="1">
    <location>
        <begin position="88"/>
        <end position="141"/>
    </location>
</feature>
<dbReference type="CDD" id="cd00085">
    <property type="entry name" value="HNHc"/>
    <property type="match status" value="1"/>
</dbReference>
<accession>A0AAJ4X8G2</accession>
<dbReference type="GO" id="GO:0003676">
    <property type="term" value="F:nucleic acid binding"/>
    <property type="evidence" value="ECO:0007669"/>
    <property type="project" value="InterPro"/>
</dbReference>
<sequence length="293" mass="34248">MIKITKSLDNIPESLKPAFADLFPDRIRRNVVSIPQHSNKTHERRMQVIEAGFYPSQDPAKVIYITNDDNSTSKIPTKNYNSRYKLDDIRDALNIIYKGKCAFCEQKEELTHVEHFRPKDTYYWLAFSWDNLLMSCPTCNTHKSTNFEIDGVLVNFENTELNIRNINSSSTTYDAIEIPKMVNPEVTDPNGLIYFEKDGSIKSDNPRFSYTIETCKIDRKSLNDSRRSLLDRFRQHIRDAFIINANEHDQQVAITTNTRNFIRDSINENEDFLAFRRFAIANNWMNDIIKDIN</sequence>
<name>A0AAJ4X8G2_9SPHI</name>
<dbReference type="Proteomes" id="UP000215355">
    <property type="component" value="Chromosome 1"/>
</dbReference>
<dbReference type="KEGG" id="smiz:4412673_00272"/>
<dbReference type="GO" id="GO:0008270">
    <property type="term" value="F:zinc ion binding"/>
    <property type="evidence" value="ECO:0007669"/>
    <property type="project" value="InterPro"/>
</dbReference>
<evidence type="ECO:0000313" key="3">
    <source>
        <dbReference type="Proteomes" id="UP000215355"/>
    </source>
</evidence>
<protein>
    <recommendedName>
        <fullName evidence="1">HNH nuclease domain-containing protein</fullName>
    </recommendedName>
</protein>
<proteinExistence type="predicted"/>
<dbReference type="Pfam" id="PF01844">
    <property type="entry name" value="HNH"/>
    <property type="match status" value="1"/>
</dbReference>